<comment type="caution">
    <text evidence="1">The sequence shown here is derived from an EMBL/GenBank/DDBJ whole genome shotgun (WGS) entry which is preliminary data.</text>
</comment>
<name>A0A369KV88_9BACT</name>
<reference evidence="1" key="1">
    <citation type="submission" date="2018-04" db="EMBL/GenBank/DDBJ databases">
        <title>Draft genome sequence of the Candidatus Spirobacillus cienkowskii, a pathogen of freshwater Daphnia species, reconstructed from hemolymph metagenomic reads.</title>
        <authorList>
            <person name="Bresciani L."/>
            <person name="Lemos L.N."/>
            <person name="Wale N."/>
            <person name="Lin J.Y."/>
            <person name="Fernandes G.R."/>
            <person name="Duffy M.A."/>
            <person name="Rodrigues J.M."/>
        </authorList>
    </citation>
    <scope>NUCLEOTIDE SEQUENCE [LARGE SCALE GENOMIC DNA]</scope>
    <source>
        <strain evidence="1">Binning01</strain>
    </source>
</reference>
<sequence>MTSLLIHCAVFALIIYFNKFNNNKLNSVTFKIHENMQLLFLVDHYDQKKQVIHDNNKKFNISKNLSPKNFRNSKIENNTIESFTNNKKIQEESVNNLNQNFGIENNFSQNNVNPFGIIKVPKKLLSQNLFPKKYYANFTLIKENDKIISYKFLGLTPTGKSYAYLDNSVQKAFYSQLQLISIEKVLFWLINQQNTQYSFETPRDSNHLAILLEFQEAN</sequence>
<proteinExistence type="predicted"/>
<evidence type="ECO:0000313" key="1">
    <source>
        <dbReference type="EMBL" id="RDB36747.1"/>
    </source>
</evidence>
<organism evidence="1 2">
    <name type="scientific">Spirobacillus cienkowskii</name>
    <dbReference type="NCBI Taxonomy" id="495820"/>
    <lineage>
        <taxon>Bacteria</taxon>
        <taxon>Pseudomonadati</taxon>
        <taxon>Bdellovibrionota</taxon>
        <taxon>Oligoflexia</taxon>
        <taxon>Silvanigrellales</taxon>
        <taxon>Spirobacillus</taxon>
    </lineage>
</organism>
<dbReference type="AlphaFoldDB" id="A0A369KV88"/>
<evidence type="ECO:0000313" key="2">
    <source>
        <dbReference type="Proteomes" id="UP000253934"/>
    </source>
</evidence>
<dbReference type="EMBL" id="QOVW01000031">
    <property type="protein sequence ID" value="RDB36747.1"/>
    <property type="molecule type" value="Genomic_DNA"/>
</dbReference>
<gene>
    <name evidence="1" type="ORF">DCC88_03500</name>
</gene>
<accession>A0A369KV88</accession>
<keyword evidence="2" id="KW-1185">Reference proteome</keyword>
<dbReference type="Proteomes" id="UP000253934">
    <property type="component" value="Unassembled WGS sequence"/>
</dbReference>
<protein>
    <submittedName>
        <fullName evidence="1">Uncharacterized protein</fullName>
    </submittedName>
</protein>